<keyword evidence="7 10" id="KW-0479">Metal-binding</keyword>
<feature type="binding site" evidence="7 9">
    <location>
        <position position="96"/>
    </location>
    <ligand>
        <name>3-methyl-2-oxobutanoate</name>
        <dbReference type="ChEBI" id="CHEBI:11851"/>
    </ligand>
</feature>
<dbReference type="NCBIfam" id="NF001452">
    <property type="entry name" value="PRK00311.1"/>
    <property type="match status" value="1"/>
</dbReference>
<dbReference type="Gene3D" id="3.20.20.60">
    <property type="entry name" value="Phosphoenolpyruvate-binding domains"/>
    <property type="match status" value="1"/>
</dbReference>
<dbReference type="InterPro" id="IPR015813">
    <property type="entry name" value="Pyrv/PenolPyrv_kinase-like_dom"/>
</dbReference>
<evidence type="ECO:0000256" key="1">
    <source>
        <dbReference type="ARBA" id="ARBA00005033"/>
    </source>
</evidence>
<dbReference type="PIRSF" id="PIRSF000388">
    <property type="entry name" value="Pantoate_hydroxy_MeTrfase"/>
    <property type="match status" value="1"/>
</dbReference>
<dbReference type="GO" id="GO:0000287">
    <property type="term" value="F:magnesium ion binding"/>
    <property type="evidence" value="ECO:0007669"/>
    <property type="project" value="TreeGrafter"/>
</dbReference>
<protein>
    <recommendedName>
        <fullName evidence="7">3-methyl-2-oxobutanoate hydroxymethyltransferase</fullName>
        <ecNumber evidence="7">2.1.2.11</ecNumber>
    </recommendedName>
    <alternativeName>
        <fullName evidence="7">Ketopantoate hydroxymethyltransferase</fullName>
        <shortName evidence="7">KPHMT</shortName>
    </alternativeName>
</protein>
<gene>
    <name evidence="7 11" type="primary">panB</name>
    <name evidence="11" type="ORF">E1294_11960</name>
</gene>
<comment type="function">
    <text evidence="6 7">Catalyzes the reversible reaction in which hydroxymethyl group from 5,10-methylenetetrahydrofolate is transferred onto alpha-ketoisovalerate to form ketopantoate.</text>
</comment>
<keyword evidence="4 7" id="KW-0566">Pantothenate biosynthesis</keyword>
<evidence type="ECO:0000256" key="7">
    <source>
        <dbReference type="HAMAP-Rule" id="MF_00156"/>
    </source>
</evidence>
<comment type="subcellular location">
    <subcellularLocation>
        <location evidence="7">Cytoplasm</location>
    </subcellularLocation>
</comment>
<comment type="caution">
    <text evidence="11">The sequence shown here is derived from an EMBL/GenBank/DDBJ whole genome shotgun (WGS) entry which is preliminary data.</text>
</comment>
<comment type="subunit">
    <text evidence="3 7">Homodecamer; pentamer of dimers.</text>
</comment>
<organism evidence="11 12">
    <name type="scientific">Nonomuraea diastatica</name>
    <dbReference type="NCBI Taxonomy" id="1848329"/>
    <lineage>
        <taxon>Bacteria</taxon>
        <taxon>Bacillati</taxon>
        <taxon>Actinomycetota</taxon>
        <taxon>Actinomycetes</taxon>
        <taxon>Streptosporangiales</taxon>
        <taxon>Streptosporangiaceae</taxon>
        <taxon>Nonomuraea</taxon>
    </lineage>
</organism>
<feature type="binding site" evidence="7 10">
    <location>
        <position position="128"/>
    </location>
    <ligand>
        <name>Mg(2+)</name>
        <dbReference type="ChEBI" id="CHEBI:18420"/>
    </ligand>
</feature>
<dbReference type="RefSeq" id="WP_132507804.1">
    <property type="nucleotide sequence ID" value="NZ_SMKP01000026.1"/>
</dbReference>
<evidence type="ECO:0000313" key="12">
    <source>
        <dbReference type="Proteomes" id="UP000294543"/>
    </source>
</evidence>
<dbReference type="Proteomes" id="UP000294543">
    <property type="component" value="Unassembled WGS sequence"/>
</dbReference>
<evidence type="ECO:0000256" key="9">
    <source>
        <dbReference type="PIRSR" id="PIRSR000388-2"/>
    </source>
</evidence>
<evidence type="ECO:0000256" key="4">
    <source>
        <dbReference type="ARBA" id="ARBA00022655"/>
    </source>
</evidence>
<keyword evidence="7 10" id="KW-0460">Magnesium</keyword>
<feature type="binding site" evidence="7 9">
    <location>
        <begin position="57"/>
        <end position="58"/>
    </location>
    <ligand>
        <name>3-methyl-2-oxobutanoate</name>
        <dbReference type="ChEBI" id="CHEBI:11851"/>
    </ligand>
</feature>
<dbReference type="CDD" id="cd06557">
    <property type="entry name" value="KPHMT-like"/>
    <property type="match status" value="1"/>
</dbReference>
<comment type="similarity">
    <text evidence="2 7">Belongs to the PanB family.</text>
</comment>
<dbReference type="AlphaFoldDB" id="A0A4R4WX18"/>
<evidence type="ECO:0000256" key="6">
    <source>
        <dbReference type="ARBA" id="ARBA00056497"/>
    </source>
</evidence>
<dbReference type="UniPathway" id="UPA00028">
    <property type="reaction ID" value="UER00003"/>
</dbReference>
<dbReference type="GO" id="GO:0008168">
    <property type="term" value="F:methyltransferase activity"/>
    <property type="evidence" value="ECO:0007669"/>
    <property type="project" value="UniProtKB-KW"/>
</dbReference>
<dbReference type="Pfam" id="PF02548">
    <property type="entry name" value="Pantoate_transf"/>
    <property type="match status" value="1"/>
</dbReference>
<evidence type="ECO:0000256" key="5">
    <source>
        <dbReference type="ARBA" id="ARBA00022679"/>
    </source>
</evidence>
<dbReference type="InterPro" id="IPR003700">
    <property type="entry name" value="Pantoate_hydroxy_MeTrfase"/>
</dbReference>
<dbReference type="OrthoDB" id="9781789at2"/>
<comment type="catalytic activity">
    <reaction evidence="7">
        <text>(6R)-5,10-methylene-5,6,7,8-tetrahydrofolate + 3-methyl-2-oxobutanoate + H2O = 2-dehydropantoate + (6S)-5,6,7,8-tetrahydrofolate</text>
        <dbReference type="Rhea" id="RHEA:11824"/>
        <dbReference type="ChEBI" id="CHEBI:11561"/>
        <dbReference type="ChEBI" id="CHEBI:11851"/>
        <dbReference type="ChEBI" id="CHEBI:15377"/>
        <dbReference type="ChEBI" id="CHEBI:15636"/>
        <dbReference type="ChEBI" id="CHEBI:57453"/>
        <dbReference type="EC" id="2.1.2.11"/>
    </reaction>
</comment>
<keyword evidence="7" id="KW-0963">Cytoplasm</keyword>
<evidence type="ECO:0000256" key="10">
    <source>
        <dbReference type="PIRSR" id="PIRSR000388-3"/>
    </source>
</evidence>
<accession>A0A4R4WX18</accession>
<feature type="binding site" evidence="7 10">
    <location>
        <position position="96"/>
    </location>
    <ligand>
        <name>Mg(2+)</name>
        <dbReference type="ChEBI" id="CHEBI:18420"/>
    </ligand>
</feature>
<feature type="active site" description="Proton acceptor" evidence="7 8">
    <location>
        <position position="194"/>
    </location>
</feature>
<feature type="binding site" evidence="7 10">
    <location>
        <position position="57"/>
    </location>
    <ligand>
        <name>Mg(2+)</name>
        <dbReference type="ChEBI" id="CHEBI:18420"/>
    </ligand>
</feature>
<name>A0A4R4WX18_9ACTN</name>
<dbReference type="FunFam" id="3.20.20.60:FF:000003">
    <property type="entry name" value="3-methyl-2-oxobutanoate hydroxymethyltransferase"/>
    <property type="match status" value="1"/>
</dbReference>
<dbReference type="SUPFAM" id="SSF51621">
    <property type="entry name" value="Phosphoenolpyruvate/pyruvate domain"/>
    <property type="match status" value="1"/>
</dbReference>
<sequence length="276" mass="28933">MSSSTTLYGGADGRRVTVRDLAAAKERGERWPMVTAYDAMTARVFDAAGIPVLLVGDSAAMVVYGHDSTLPVTVDDLLPLTAAVVRGSSRALVIADLPFGSYQSSPQQALETAARFMKEAGAHAVKLEGGRRAVPQVEALVSAGIPVMAHLGLTPQSVNVMGGYRVQGRGQSGDELMSDAKDLEGAGAFSVVLECVPADLAQRVTTSLAIPTIGIGAGPSTDAQVLVWQDLMGLTPRPARFVKQYSDMAAEMDRAVRAFAADVTSGAFPAPEHTYR</sequence>
<dbReference type="GO" id="GO:0015940">
    <property type="term" value="P:pantothenate biosynthetic process"/>
    <property type="evidence" value="ECO:0007669"/>
    <property type="project" value="UniProtKB-UniRule"/>
</dbReference>
<comment type="pathway">
    <text evidence="1 7">Cofactor biosynthesis; (R)-pantothenate biosynthesis; (R)-pantoate from 3-methyl-2-oxobutanoate: step 1/2.</text>
</comment>
<dbReference type="EMBL" id="SMKP01000026">
    <property type="protein sequence ID" value="TDD22353.1"/>
    <property type="molecule type" value="Genomic_DNA"/>
</dbReference>
<dbReference type="GO" id="GO:0032259">
    <property type="term" value="P:methylation"/>
    <property type="evidence" value="ECO:0007669"/>
    <property type="project" value="UniProtKB-KW"/>
</dbReference>
<evidence type="ECO:0000256" key="3">
    <source>
        <dbReference type="ARBA" id="ARBA00011424"/>
    </source>
</evidence>
<evidence type="ECO:0000313" key="11">
    <source>
        <dbReference type="EMBL" id="TDD22353.1"/>
    </source>
</evidence>
<keyword evidence="12" id="KW-1185">Reference proteome</keyword>
<dbReference type="EC" id="2.1.2.11" evidence="7"/>
<keyword evidence="5 7" id="KW-0808">Transferase</keyword>
<dbReference type="InterPro" id="IPR040442">
    <property type="entry name" value="Pyrv_kinase-like_dom_sf"/>
</dbReference>
<evidence type="ECO:0000256" key="8">
    <source>
        <dbReference type="PIRSR" id="PIRSR000388-1"/>
    </source>
</evidence>
<evidence type="ECO:0000256" key="2">
    <source>
        <dbReference type="ARBA" id="ARBA00008676"/>
    </source>
</evidence>
<dbReference type="HAMAP" id="MF_00156">
    <property type="entry name" value="PanB"/>
    <property type="match status" value="1"/>
</dbReference>
<dbReference type="NCBIfam" id="TIGR00222">
    <property type="entry name" value="panB"/>
    <property type="match status" value="1"/>
</dbReference>
<dbReference type="PANTHER" id="PTHR20881">
    <property type="entry name" value="3-METHYL-2-OXOBUTANOATE HYDROXYMETHYLTRANSFERASE"/>
    <property type="match status" value="1"/>
</dbReference>
<dbReference type="GO" id="GO:0003864">
    <property type="term" value="F:3-methyl-2-oxobutanoate hydroxymethyltransferase activity"/>
    <property type="evidence" value="ECO:0007669"/>
    <property type="project" value="UniProtKB-UniRule"/>
</dbReference>
<proteinExistence type="inferred from homology"/>
<reference evidence="11 12" key="1">
    <citation type="submission" date="2019-03" db="EMBL/GenBank/DDBJ databases">
        <title>Draft genome sequences of novel Actinobacteria.</title>
        <authorList>
            <person name="Sahin N."/>
            <person name="Ay H."/>
            <person name="Saygin H."/>
        </authorList>
    </citation>
    <scope>NUCLEOTIDE SEQUENCE [LARGE SCALE GENOMIC DNA]</scope>
    <source>
        <strain evidence="11 12">KC712</strain>
    </source>
</reference>
<keyword evidence="11" id="KW-0489">Methyltransferase</keyword>
<dbReference type="GO" id="GO:0005737">
    <property type="term" value="C:cytoplasm"/>
    <property type="evidence" value="ECO:0007669"/>
    <property type="project" value="UniProtKB-SubCell"/>
</dbReference>
<feature type="binding site" evidence="7 9">
    <location>
        <position position="126"/>
    </location>
    <ligand>
        <name>3-methyl-2-oxobutanoate</name>
        <dbReference type="ChEBI" id="CHEBI:11851"/>
    </ligand>
</feature>
<comment type="cofactor">
    <cofactor evidence="7 10">
        <name>Mg(2+)</name>
        <dbReference type="ChEBI" id="CHEBI:18420"/>
    </cofactor>
    <text evidence="7 10">Binds 1 Mg(2+) ion per subunit.</text>
</comment>
<dbReference type="PANTHER" id="PTHR20881:SF0">
    <property type="entry name" value="3-METHYL-2-OXOBUTANOATE HYDROXYMETHYLTRANSFERASE"/>
    <property type="match status" value="1"/>
</dbReference>